<evidence type="ECO:0000313" key="2">
    <source>
        <dbReference type="Proteomes" id="UP000183832"/>
    </source>
</evidence>
<gene>
    <name evidence="1" type="ORF">CLUMA_CG020411</name>
</gene>
<keyword evidence="2" id="KW-1185">Reference proteome</keyword>
<accession>A0A1J1J4V9</accession>
<sequence>MKSPSSSSEIKDRSYRPILALKEPQSNAEGILRAMVIIESSKSQPLRFVNFFPVSHPKPPSEPNWGIT</sequence>
<evidence type="ECO:0000313" key="1">
    <source>
        <dbReference type="EMBL" id="CRL07445.1"/>
    </source>
</evidence>
<dbReference type="Proteomes" id="UP000183832">
    <property type="component" value="Unassembled WGS sequence"/>
</dbReference>
<dbReference type="AlphaFoldDB" id="A0A1J1J4V9"/>
<organism evidence="1 2">
    <name type="scientific">Clunio marinus</name>
    <dbReference type="NCBI Taxonomy" id="568069"/>
    <lineage>
        <taxon>Eukaryota</taxon>
        <taxon>Metazoa</taxon>
        <taxon>Ecdysozoa</taxon>
        <taxon>Arthropoda</taxon>
        <taxon>Hexapoda</taxon>
        <taxon>Insecta</taxon>
        <taxon>Pterygota</taxon>
        <taxon>Neoptera</taxon>
        <taxon>Endopterygota</taxon>
        <taxon>Diptera</taxon>
        <taxon>Nematocera</taxon>
        <taxon>Chironomoidea</taxon>
        <taxon>Chironomidae</taxon>
        <taxon>Clunio</taxon>
    </lineage>
</organism>
<name>A0A1J1J4V9_9DIPT</name>
<protein>
    <submittedName>
        <fullName evidence="1">CLUMA_CG020411, isoform A</fullName>
    </submittedName>
</protein>
<proteinExistence type="predicted"/>
<dbReference type="EMBL" id="CVRI01000071">
    <property type="protein sequence ID" value="CRL07445.1"/>
    <property type="molecule type" value="Genomic_DNA"/>
</dbReference>
<reference evidence="1 2" key="1">
    <citation type="submission" date="2015-04" db="EMBL/GenBank/DDBJ databases">
        <authorList>
            <person name="Syromyatnikov M.Y."/>
            <person name="Popov V.N."/>
        </authorList>
    </citation>
    <scope>NUCLEOTIDE SEQUENCE [LARGE SCALE GENOMIC DNA]</scope>
</reference>